<dbReference type="InterPro" id="IPR004843">
    <property type="entry name" value="Calcineurin-like_PHP"/>
</dbReference>
<keyword evidence="4" id="KW-0904">Protein phosphatase</keyword>
<evidence type="ECO:0000256" key="7">
    <source>
        <dbReference type="ARBA" id="ARBA00048336"/>
    </source>
</evidence>
<dbReference type="AlphaFoldDB" id="A0A090KYJ4"/>
<dbReference type="SMART" id="SM00156">
    <property type="entry name" value="PP2Ac"/>
    <property type="match status" value="1"/>
</dbReference>
<dbReference type="InterPro" id="IPR006186">
    <property type="entry name" value="Ser/Thr-sp_prot-phosphatase"/>
</dbReference>
<dbReference type="RefSeq" id="XP_024501713.1">
    <property type="nucleotide sequence ID" value="XM_024647657.1"/>
</dbReference>
<dbReference type="WormBase" id="SRAE_1000078100">
    <property type="protein sequence ID" value="SRP01884"/>
    <property type="gene ID" value="WBGene00257381"/>
</dbReference>
<name>A0A090KYJ4_STRRB</name>
<evidence type="ECO:0000256" key="5">
    <source>
        <dbReference type="ARBA" id="ARBA00023211"/>
    </source>
</evidence>
<dbReference type="GO" id="GO:0005634">
    <property type="term" value="C:nucleus"/>
    <property type="evidence" value="ECO:0007669"/>
    <property type="project" value="TreeGrafter"/>
</dbReference>
<evidence type="ECO:0000256" key="3">
    <source>
        <dbReference type="ARBA" id="ARBA00022801"/>
    </source>
</evidence>
<dbReference type="InterPro" id="IPR029052">
    <property type="entry name" value="Metallo-depent_PP-like"/>
</dbReference>
<dbReference type="SUPFAM" id="SSF56300">
    <property type="entry name" value="Metallo-dependent phosphatases"/>
    <property type="match status" value="1"/>
</dbReference>
<comment type="catalytic activity">
    <reaction evidence="6">
        <text>O-phospho-L-seryl-[protein] + H2O = L-seryl-[protein] + phosphate</text>
        <dbReference type="Rhea" id="RHEA:20629"/>
        <dbReference type="Rhea" id="RHEA-COMP:9863"/>
        <dbReference type="Rhea" id="RHEA-COMP:11604"/>
        <dbReference type="ChEBI" id="CHEBI:15377"/>
        <dbReference type="ChEBI" id="CHEBI:29999"/>
        <dbReference type="ChEBI" id="CHEBI:43474"/>
        <dbReference type="ChEBI" id="CHEBI:83421"/>
        <dbReference type="EC" id="3.1.3.16"/>
    </reaction>
</comment>
<evidence type="ECO:0000259" key="10">
    <source>
        <dbReference type="PROSITE" id="PS00125"/>
    </source>
</evidence>
<keyword evidence="5" id="KW-0464">Manganese</keyword>
<evidence type="ECO:0000256" key="8">
    <source>
        <dbReference type="RuleBase" id="RU004273"/>
    </source>
</evidence>
<dbReference type="PANTHER" id="PTHR11668">
    <property type="entry name" value="SERINE/THREONINE PROTEIN PHOSPHATASE"/>
    <property type="match status" value="1"/>
</dbReference>
<evidence type="ECO:0000256" key="2">
    <source>
        <dbReference type="ARBA" id="ARBA00022723"/>
    </source>
</evidence>
<comment type="similarity">
    <text evidence="8">Belongs to the PPP phosphatase family.</text>
</comment>
<evidence type="ECO:0000256" key="6">
    <source>
        <dbReference type="ARBA" id="ARBA00047761"/>
    </source>
</evidence>
<comment type="catalytic activity">
    <reaction evidence="7 8">
        <text>O-phospho-L-threonyl-[protein] + H2O = L-threonyl-[protein] + phosphate</text>
        <dbReference type="Rhea" id="RHEA:47004"/>
        <dbReference type="Rhea" id="RHEA-COMP:11060"/>
        <dbReference type="Rhea" id="RHEA-COMP:11605"/>
        <dbReference type="ChEBI" id="CHEBI:15377"/>
        <dbReference type="ChEBI" id="CHEBI:30013"/>
        <dbReference type="ChEBI" id="CHEBI:43474"/>
        <dbReference type="ChEBI" id="CHEBI:61977"/>
        <dbReference type="EC" id="3.1.3.16"/>
    </reaction>
</comment>
<dbReference type="WBParaSite" id="SRAE_1000078100.1">
    <property type="protein sequence ID" value="SRAE_1000078100.1"/>
    <property type="gene ID" value="WBGene00257381"/>
</dbReference>
<dbReference type="STRING" id="34506.A0A090KYJ4"/>
<evidence type="ECO:0000313" key="14">
    <source>
        <dbReference type="WormBase" id="SRAE_1000078100"/>
    </source>
</evidence>
<keyword evidence="12" id="KW-1185">Reference proteome</keyword>
<dbReference type="GO" id="GO:0005737">
    <property type="term" value="C:cytoplasm"/>
    <property type="evidence" value="ECO:0007669"/>
    <property type="project" value="TreeGrafter"/>
</dbReference>
<keyword evidence="2" id="KW-0479">Metal-binding</keyword>
<dbReference type="GO" id="GO:0004722">
    <property type="term" value="F:protein serine/threonine phosphatase activity"/>
    <property type="evidence" value="ECO:0007669"/>
    <property type="project" value="UniProtKB-EC"/>
</dbReference>
<dbReference type="Gene3D" id="3.60.21.10">
    <property type="match status" value="1"/>
</dbReference>
<dbReference type="EC" id="3.1.3.16" evidence="8"/>
<dbReference type="CTD" id="36374876"/>
<dbReference type="Proteomes" id="UP000035682">
    <property type="component" value="Unplaced"/>
</dbReference>
<proteinExistence type="inferred from homology"/>
<evidence type="ECO:0000256" key="9">
    <source>
        <dbReference type="SAM" id="MobiDB-lite"/>
    </source>
</evidence>
<keyword evidence="3 8" id="KW-0378">Hydrolase</keyword>
<dbReference type="PANTHER" id="PTHR11668:SF300">
    <property type="entry name" value="SERINE_THREONINE-PROTEIN PHOSPHATASE"/>
    <property type="match status" value="1"/>
</dbReference>
<dbReference type="GeneID" id="36374876"/>
<feature type="region of interest" description="Disordered" evidence="9">
    <location>
        <begin position="59"/>
        <end position="78"/>
    </location>
</feature>
<reference evidence="11 12" key="1">
    <citation type="submission" date="2014-09" db="EMBL/GenBank/DDBJ databases">
        <authorList>
            <person name="Martin A.A."/>
        </authorList>
    </citation>
    <scope>NUCLEOTIDE SEQUENCE</scope>
    <source>
        <strain evidence="12">ED321</strain>
        <strain evidence="11">ED321 Heterogonic</strain>
    </source>
</reference>
<evidence type="ECO:0000313" key="13">
    <source>
        <dbReference type="WBParaSite" id="SRAE_1000078100.1"/>
    </source>
</evidence>
<sequence>MQKQKSNSNDKDVSKSIDDKKSIFHFFAKKPSSKNSIEYNLSTKNDAFKKSFTVEPVTDNTNNNVKKSTGPLSEGTNKSLENKLLKTQDVDVKKTISISKTQNINATVENQGQSFVKPNLKPSSYINPSLNSNSTVLVNKKSEYAGNLDSKSSPSNISDTNKIIIDDEKEKNIKIDEKNFESHVINNLDEKSYKKQMIHFLNHLPKCGPKFSTRDVAFKWLNAYLHFLTVKKYNKTTDKFDGDGETFHAFAEHVLIKIIHQAAYLCEKENMLLKLKIPKNQSEIIVMSDIHGSLADLIRAFLVYGLPGDKTYLFLGDYVDRGDYEVEIIILLFILKICFPYSVFLLRGNHEFQDQNRKNDFPKKCKKQFISLNYWKLLNFAFNRLSIAAIIEDKIYCAHGGVSQWIKGKESIEKLVKPMDQNKTLIERLIITDIVWSDTLRNEKDSEKKLFLPTVRGIGYAYTEEGLKRVLKLLGVEKIIRGHHPHLEGFYEDYGEICYTIHTSQLEDGSKGSICKVMKDPKTSEVSLKALNYKINSFFNGYTNINKAIDVIRGEYLTRYKEFFDHNHSKNANSQNSSATIYNYTNIESTSNTVENKECFYCSNYNFLMRECCSRRRMFVTHQQICSLMNKYNYIKRIGYNIILKSINSDLKNNLCLTGFPSFIDFFHRTIQRHPELITDEEMNIIKQLNKGIFNFRPLVKKMNTIKYNILSNQMFYDNDENSKNVLTSKCYSDACKKNEKEEDIEIKDLNITLENHK</sequence>
<feature type="domain" description="Serine/threonine specific protein phosphatases" evidence="10">
    <location>
        <begin position="346"/>
        <end position="351"/>
    </location>
</feature>
<dbReference type="OrthoDB" id="5791836at2759"/>
<gene>
    <name evidence="11 13 14" type="ORF">SRAE_1000078100</name>
</gene>
<accession>A0A090KYJ4</accession>
<evidence type="ECO:0000256" key="4">
    <source>
        <dbReference type="ARBA" id="ARBA00022912"/>
    </source>
</evidence>
<comment type="cofactor">
    <cofactor evidence="1">
        <name>Mn(2+)</name>
        <dbReference type="ChEBI" id="CHEBI:29035"/>
    </cofactor>
</comment>
<reference evidence="13" key="2">
    <citation type="submission" date="2020-12" db="UniProtKB">
        <authorList>
            <consortium name="WormBaseParasite"/>
        </authorList>
    </citation>
    <scope>IDENTIFICATION</scope>
</reference>
<dbReference type="CDD" id="cd00144">
    <property type="entry name" value="MPP_PPP_family"/>
    <property type="match status" value="1"/>
</dbReference>
<evidence type="ECO:0000256" key="1">
    <source>
        <dbReference type="ARBA" id="ARBA00001936"/>
    </source>
</evidence>
<dbReference type="PROSITE" id="PS00125">
    <property type="entry name" value="SER_THR_PHOSPHATASE"/>
    <property type="match status" value="1"/>
</dbReference>
<evidence type="ECO:0000313" key="12">
    <source>
        <dbReference type="Proteomes" id="UP000035682"/>
    </source>
</evidence>
<dbReference type="InterPro" id="IPR050341">
    <property type="entry name" value="PP1_catalytic_subunit"/>
</dbReference>
<dbReference type="Pfam" id="PF00149">
    <property type="entry name" value="Metallophos"/>
    <property type="match status" value="1"/>
</dbReference>
<dbReference type="EMBL" id="LN609528">
    <property type="protein sequence ID" value="CEF62511.1"/>
    <property type="molecule type" value="Genomic_DNA"/>
</dbReference>
<evidence type="ECO:0000313" key="11">
    <source>
        <dbReference type="EMBL" id="CEF62511.1"/>
    </source>
</evidence>
<dbReference type="GO" id="GO:0046872">
    <property type="term" value="F:metal ion binding"/>
    <property type="evidence" value="ECO:0007669"/>
    <property type="project" value="UniProtKB-KW"/>
</dbReference>
<protein>
    <recommendedName>
        <fullName evidence="8">Serine/threonine-protein phosphatase</fullName>
        <ecNumber evidence="8">3.1.3.16</ecNumber>
    </recommendedName>
</protein>
<dbReference type="PRINTS" id="PR00114">
    <property type="entry name" value="STPHPHTASE"/>
</dbReference>
<organism evidence="11">
    <name type="scientific">Strongyloides ratti</name>
    <name type="common">Parasitic roundworm</name>
    <dbReference type="NCBI Taxonomy" id="34506"/>
    <lineage>
        <taxon>Eukaryota</taxon>
        <taxon>Metazoa</taxon>
        <taxon>Ecdysozoa</taxon>
        <taxon>Nematoda</taxon>
        <taxon>Chromadorea</taxon>
        <taxon>Rhabditida</taxon>
        <taxon>Tylenchina</taxon>
        <taxon>Panagrolaimomorpha</taxon>
        <taxon>Strongyloidoidea</taxon>
        <taxon>Strongyloididae</taxon>
        <taxon>Strongyloides</taxon>
    </lineage>
</organism>